<organism evidence="3 4">
    <name type="scientific">Meloidogyne enterolobii</name>
    <name type="common">Root-knot nematode worm</name>
    <name type="synonym">Meloidogyne mayaguensis</name>
    <dbReference type="NCBI Taxonomy" id="390850"/>
    <lineage>
        <taxon>Eukaryota</taxon>
        <taxon>Metazoa</taxon>
        <taxon>Ecdysozoa</taxon>
        <taxon>Nematoda</taxon>
        <taxon>Chromadorea</taxon>
        <taxon>Rhabditida</taxon>
        <taxon>Tylenchina</taxon>
        <taxon>Tylenchomorpha</taxon>
        <taxon>Tylenchoidea</taxon>
        <taxon>Meloidogynidae</taxon>
        <taxon>Meloidogyninae</taxon>
        <taxon>Meloidogyne</taxon>
    </lineage>
</organism>
<comment type="similarity">
    <text evidence="1">Belongs to the SIKE family.</text>
</comment>
<evidence type="ECO:0000256" key="2">
    <source>
        <dbReference type="ARBA" id="ARBA00023054"/>
    </source>
</evidence>
<reference evidence="3 4" key="1">
    <citation type="submission" date="2020-08" db="EMBL/GenBank/DDBJ databases">
        <authorList>
            <person name="Koutsovoulos G."/>
            <person name="Danchin GJ E."/>
        </authorList>
    </citation>
    <scope>NUCLEOTIDE SEQUENCE [LARGE SCALE GENOMIC DNA]</scope>
</reference>
<evidence type="ECO:0000256" key="1">
    <source>
        <dbReference type="ARBA" id="ARBA00005537"/>
    </source>
</evidence>
<name>A0A6V7TV15_MELEN</name>
<protein>
    <submittedName>
        <fullName evidence="3">Uncharacterized protein</fullName>
    </submittedName>
</protein>
<dbReference type="PANTHER" id="PTHR12186:SF2">
    <property type="entry name" value="FGFR1 ONCOGENE PARTNER 2 HOMOLOG"/>
    <property type="match status" value="1"/>
</dbReference>
<comment type="caution">
    <text evidence="3">The sequence shown here is derived from an EMBL/GenBank/DDBJ whole genome shotgun (WGS) entry which is preliminary data.</text>
</comment>
<dbReference type="PANTHER" id="PTHR12186">
    <property type="entry name" value="SIKE FAMILY MEMBER"/>
    <property type="match status" value="1"/>
</dbReference>
<dbReference type="InterPro" id="IPR008555">
    <property type="entry name" value="SIKE"/>
</dbReference>
<evidence type="ECO:0000313" key="3">
    <source>
        <dbReference type="EMBL" id="CAD2135662.1"/>
    </source>
</evidence>
<proteinExistence type="inferred from homology"/>
<dbReference type="Pfam" id="PF05769">
    <property type="entry name" value="SIKE"/>
    <property type="match status" value="1"/>
</dbReference>
<evidence type="ECO:0000313" key="4">
    <source>
        <dbReference type="Proteomes" id="UP000580250"/>
    </source>
</evidence>
<dbReference type="AlphaFoldDB" id="A0A6V7TV15"/>
<accession>A0A6V7TV15</accession>
<dbReference type="EMBL" id="CAJEWN010000017">
    <property type="protein sequence ID" value="CAD2135662.1"/>
    <property type="molecule type" value="Genomic_DNA"/>
</dbReference>
<sequence>MKMSQLSNNSMDQLLAEMCKHVSSLQDKLQVADSAANKAHSITEGITQAKEYQEKVASLNSCWRTKNRSQLVGSLQQENRQIVALGEENKQLKFALKEMEDGMHLIMSDYRRVLSGFLRVENLDQAVCSKTNNTYFAWVDHKDYIGMARAAGKYMAVTEQSMAGDKATIMQLEAENIILRSILNDIPIYQEATSSKPKIDNNDLSKIIEVDDHQEDLMNTPTKESFKE</sequence>
<dbReference type="Proteomes" id="UP000580250">
    <property type="component" value="Unassembled WGS sequence"/>
</dbReference>
<keyword evidence="2" id="KW-0175">Coiled coil</keyword>
<dbReference type="OrthoDB" id="21214at2759"/>
<gene>
    <name evidence="3" type="ORF">MENT_LOCUS4798</name>
</gene>